<dbReference type="PANTHER" id="PTHR21017">
    <property type="entry name" value="NIPSNAP-RELATED"/>
    <property type="match status" value="1"/>
</dbReference>
<feature type="domain" description="NIPSNAP" evidence="2">
    <location>
        <begin position="5"/>
        <end position="101"/>
    </location>
</feature>
<protein>
    <submittedName>
        <fullName evidence="3">NIPSNAP family protein</fullName>
    </submittedName>
</protein>
<gene>
    <name evidence="3" type="ORF">HH303_05340</name>
</gene>
<comment type="similarity">
    <text evidence="1">Belongs to the NipSnap family.</text>
</comment>
<dbReference type="InterPro" id="IPR051557">
    <property type="entry name" value="NipSnap_domain"/>
</dbReference>
<keyword evidence="4" id="KW-1185">Reference proteome</keyword>
<evidence type="ECO:0000313" key="3">
    <source>
        <dbReference type="EMBL" id="NMM43889.1"/>
    </source>
</evidence>
<dbReference type="SUPFAM" id="SSF54909">
    <property type="entry name" value="Dimeric alpha+beta barrel"/>
    <property type="match status" value="1"/>
</dbReference>
<dbReference type="EMBL" id="JABBNT010000002">
    <property type="protein sequence ID" value="NMM43889.1"/>
    <property type="molecule type" value="Genomic_DNA"/>
</dbReference>
<proteinExistence type="inferred from homology"/>
<dbReference type="RefSeq" id="WP_169624211.1">
    <property type="nucleotide sequence ID" value="NZ_JABBNT010000002.1"/>
</dbReference>
<organism evidence="3 4">
    <name type="scientific">Pacificispira spongiicola</name>
    <dbReference type="NCBI Taxonomy" id="2729598"/>
    <lineage>
        <taxon>Bacteria</taxon>
        <taxon>Pseudomonadati</taxon>
        <taxon>Pseudomonadota</taxon>
        <taxon>Alphaproteobacteria</taxon>
        <taxon>Rhodospirillales</taxon>
        <taxon>Rhodospirillaceae</taxon>
        <taxon>Pacificispira</taxon>
    </lineage>
</organism>
<dbReference type="InterPro" id="IPR011008">
    <property type="entry name" value="Dimeric_a/b-barrel"/>
</dbReference>
<dbReference type="PANTHER" id="PTHR21017:SF17">
    <property type="entry name" value="PROTEIN NIPSNAP"/>
    <property type="match status" value="1"/>
</dbReference>
<dbReference type="Proteomes" id="UP000539372">
    <property type="component" value="Unassembled WGS sequence"/>
</dbReference>
<reference evidence="3 4" key="1">
    <citation type="submission" date="2020-04" db="EMBL/GenBank/DDBJ databases">
        <title>Rhodospirillaceae bacterium KN72 isolated from deep sea.</title>
        <authorList>
            <person name="Zhang D.-C."/>
        </authorList>
    </citation>
    <scope>NUCLEOTIDE SEQUENCE [LARGE SCALE GENOMIC DNA]</scope>
    <source>
        <strain evidence="3 4">KN72</strain>
    </source>
</reference>
<accession>A0A7Y0DYE6</accession>
<dbReference type="InterPro" id="IPR012577">
    <property type="entry name" value="NIPSNAP"/>
</dbReference>
<dbReference type="Pfam" id="PF07978">
    <property type="entry name" value="NIPSNAP"/>
    <property type="match status" value="1"/>
</dbReference>
<comment type="caution">
    <text evidence="3">The sequence shown here is derived from an EMBL/GenBank/DDBJ whole genome shotgun (WGS) entry which is preliminary data.</text>
</comment>
<evidence type="ECO:0000313" key="4">
    <source>
        <dbReference type="Proteomes" id="UP000539372"/>
    </source>
</evidence>
<sequence>MIFDHRTYDVIPGKLNDFLKVYEEKGFPLQRKYLGEPVGWYVSMDIGELNQVVHIWKYDDLSDRAAKRAQLAAEPGWGEYLKAALPLLQKMQNKIVSPAPFFKP</sequence>
<dbReference type="Gene3D" id="3.30.70.100">
    <property type="match status" value="1"/>
</dbReference>
<name>A0A7Y0DYE6_9PROT</name>
<dbReference type="AlphaFoldDB" id="A0A7Y0DYE6"/>
<evidence type="ECO:0000259" key="2">
    <source>
        <dbReference type="Pfam" id="PF07978"/>
    </source>
</evidence>
<evidence type="ECO:0000256" key="1">
    <source>
        <dbReference type="ARBA" id="ARBA00005291"/>
    </source>
</evidence>